<name>A0A9D4EUK6_DREPO</name>
<dbReference type="AlphaFoldDB" id="A0A9D4EUK6"/>
<dbReference type="InterPro" id="IPR013783">
    <property type="entry name" value="Ig-like_fold"/>
</dbReference>
<comment type="caution">
    <text evidence="1">The sequence shown here is derived from an EMBL/GenBank/DDBJ whole genome shotgun (WGS) entry which is preliminary data.</text>
</comment>
<gene>
    <name evidence="1" type="ORF">DPMN_164113</name>
</gene>
<dbReference type="Gene3D" id="2.60.40.10">
    <property type="entry name" value="Immunoglobulins"/>
    <property type="match status" value="1"/>
</dbReference>
<evidence type="ECO:0000313" key="1">
    <source>
        <dbReference type="EMBL" id="KAH3786014.1"/>
    </source>
</evidence>
<dbReference type="InterPro" id="IPR036179">
    <property type="entry name" value="Ig-like_dom_sf"/>
</dbReference>
<dbReference type="EMBL" id="JAIWYP010000008">
    <property type="protein sequence ID" value="KAH3786014.1"/>
    <property type="molecule type" value="Genomic_DNA"/>
</dbReference>
<protein>
    <recommendedName>
        <fullName evidence="3">Ig-like domain-containing protein</fullName>
    </recommendedName>
</protein>
<sequence length="79" mass="8306">MLSDDITYSAICNPACTYTWTKSGGATVDTTNGVLSLGTLQRGEADNSTCIARNPGSSVTTTSKHIGILVRCKLSGYLF</sequence>
<reference evidence="1" key="1">
    <citation type="journal article" date="2019" name="bioRxiv">
        <title>The Genome of the Zebra Mussel, Dreissena polymorpha: A Resource for Invasive Species Research.</title>
        <authorList>
            <person name="McCartney M.A."/>
            <person name="Auch B."/>
            <person name="Kono T."/>
            <person name="Mallez S."/>
            <person name="Zhang Y."/>
            <person name="Obille A."/>
            <person name="Becker A."/>
            <person name="Abrahante J.E."/>
            <person name="Garbe J."/>
            <person name="Badalamenti J.P."/>
            <person name="Herman A."/>
            <person name="Mangelson H."/>
            <person name="Liachko I."/>
            <person name="Sullivan S."/>
            <person name="Sone E.D."/>
            <person name="Koren S."/>
            <person name="Silverstein K.A.T."/>
            <person name="Beckman K.B."/>
            <person name="Gohl D.M."/>
        </authorList>
    </citation>
    <scope>NUCLEOTIDE SEQUENCE</scope>
    <source>
        <strain evidence="1">Duluth1</strain>
        <tissue evidence="1">Whole animal</tissue>
    </source>
</reference>
<evidence type="ECO:0000313" key="2">
    <source>
        <dbReference type="Proteomes" id="UP000828390"/>
    </source>
</evidence>
<dbReference type="SUPFAM" id="SSF48726">
    <property type="entry name" value="Immunoglobulin"/>
    <property type="match status" value="1"/>
</dbReference>
<organism evidence="1 2">
    <name type="scientific">Dreissena polymorpha</name>
    <name type="common">Zebra mussel</name>
    <name type="synonym">Mytilus polymorpha</name>
    <dbReference type="NCBI Taxonomy" id="45954"/>
    <lineage>
        <taxon>Eukaryota</taxon>
        <taxon>Metazoa</taxon>
        <taxon>Spiralia</taxon>
        <taxon>Lophotrochozoa</taxon>
        <taxon>Mollusca</taxon>
        <taxon>Bivalvia</taxon>
        <taxon>Autobranchia</taxon>
        <taxon>Heteroconchia</taxon>
        <taxon>Euheterodonta</taxon>
        <taxon>Imparidentia</taxon>
        <taxon>Neoheterodontei</taxon>
        <taxon>Myida</taxon>
        <taxon>Dreissenoidea</taxon>
        <taxon>Dreissenidae</taxon>
        <taxon>Dreissena</taxon>
    </lineage>
</organism>
<keyword evidence="2" id="KW-1185">Reference proteome</keyword>
<evidence type="ECO:0008006" key="3">
    <source>
        <dbReference type="Google" id="ProtNLM"/>
    </source>
</evidence>
<proteinExistence type="predicted"/>
<reference evidence="1" key="2">
    <citation type="submission" date="2020-11" db="EMBL/GenBank/DDBJ databases">
        <authorList>
            <person name="McCartney M.A."/>
            <person name="Auch B."/>
            <person name="Kono T."/>
            <person name="Mallez S."/>
            <person name="Becker A."/>
            <person name="Gohl D.M."/>
            <person name="Silverstein K.A.T."/>
            <person name="Koren S."/>
            <person name="Bechman K.B."/>
            <person name="Herman A."/>
            <person name="Abrahante J.E."/>
            <person name="Garbe J."/>
        </authorList>
    </citation>
    <scope>NUCLEOTIDE SEQUENCE</scope>
    <source>
        <strain evidence="1">Duluth1</strain>
        <tissue evidence="1">Whole animal</tissue>
    </source>
</reference>
<dbReference type="Proteomes" id="UP000828390">
    <property type="component" value="Unassembled WGS sequence"/>
</dbReference>
<accession>A0A9D4EUK6</accession>